<keyword evidence="3 5" id="KW-0067">ATP-binding</keyword>
<dbReference type="InterPro" id="IPR051782">
    <property type="entry name" value="ABC_Transporter_VariousFunc"/>
</dbReference>
<name>A0A941EGY6_9ACTN</name>
<dbReference type="PROSITE" id="PS50893">
    <property type="entry name" value="ABC_TRANSPORTER_2"/>
    <property type="match status" value="1"/>
</dbReference>
<dbReference type="PANTHER" id="PTHR42939">
    <property type="entry name" value="ABC TRANSPORTER ATP-BINDING PROTEIN ALBC-RELATED"/>
    <property type="match status" value="1"/>
</dbReference>
<proteinExistence type="predicted"/>
<dbReference type="GO" id="GO:0016887">
    <property type="term" value="F:ATP hydrolysis activity"/>
    <property type="evidence" value="ECO:0007669"/>
    <property type="project" value="InterPro"/>
</dbReference>
<accession>A0A941EGY6</accession>
<evidence type="ECO:0000259" key="4">
    <source>
        <dbReference type="PROSITE" id="PS50893"/>
    </source>
</evidence>
<gene>
    <name evidence="5" type="ORF">KDK95_28150</name>
</gene>
<evidence type="ECO:0000256" key="1">
    <source>
        <dbReference type="ARBA" id="ARBA00022448"/>
    </source>
</evidence>
<keyword evidence="6" id="KW-1185">Reference proteome</keyword>
<dbReference type="InterPro" id="IPR027417">
    <property type="entry name" value="P-loop_NTPase"/>
</dbReference>
<protein>
    <submittedName>
        <fullName evidence="5">ATP-binding cassette domain-containing protein</fullName>
    </submittedName>
</protein>
<dbReference type="AlphaFoldDB" id="A0A941EGY6"/>
<dbReference type="EMBL" id="JAGSOH010000120">
    <property type="protein sequence ID" value="MBR7830208.1"/>
    <property type="molecule type" value="Genomic_DNA"/>
</dbReference>
<dbReference type="Pfam" id="PF00005">
    <property type="entry name" value="ABC_tran"/>
    <property type="match status" value="1"/>
</dbReference>
<comment type="caution">
    <text evidence="5">The sequence shown here is derived from an EMBL/GenBank/DDBJ whole genome shotgun (WGS) entry which is preliminary data.</text>
</comment>
<dbReference type="Proteomes" id="UP000676325">
    <property type="component" value="Unassembled WGS sequence"/>
</dbReference>
<dbReference type="Gene3D" id="3.40.50.300">
    <property type="entry name" value="P-loop containing nucleotide triphosphate hydrolases"/>
    <property type="match status" value="1"/>
</dbReference>
<evidence type="ECO:0000256" key="2">
    <source>
        <dbReference type="ARBA" id="ARBA00022741"/>
    </source>
</evidence>
<evidence type="ECO:0000256" key="3">
    <source>
        <dbReference type="ARBA" id="ARBA00022840"/>
    </source>
</evidence>
<evidence type="ECO:0000313" key="6">
    <source>
        <dbReference type="Proteomes" id="UP000676325"/>
    </source>
</evidence>
<organism evidence="5 6">
    <name type="scientific">Actinospica acidithermotolerans</name>
    <dbReference type="NCBI Taxonomy" id="2828514"/>
    <lineage>
        <taxon>Bacteria</taxon>
        <taxon>Bacillati</taxon>
        <taxon>Actinomycetota</taxon>
        <taxon>Actinomycetes</taxon>
        <taxon>Catenulisporales</taxon>
        <taxon>Actinospicaceae</taxon>
        <taxon>Actinospica</taxon>
    </lineage>
</organism>
<keyword evidence="1" id="KW-0813">Transport</keyword>
<dbReference type="InterPro" id="IPR003593">
    <property type="entry name" value="AAA+_ATPase"/>
</dbReference>
<keyword evidence="2" id="KW-0547">Nucleotide-binding</keyword>
<dbReference type="RefSeq" id="WP_212521336.1">
    <property type="nucleotide sequence ID" value="NZ_JAGSOH010000120.1"/>
</dbReference>
<reference evidence="5" key="1">
    <citation type="submission" date="2021-04" db="EMBL/GenBank/DDBJ databases">
        <title>Genome based classification of Actinospica acidithermotolerans sp. nov., an actinobacterium isolated from an Indonesian hot spring.</title>
        <authorList>
            <person name="Kusuma A.B."/>
            <person name="Putra K.E."/>
            <person name="Nafisah S."/>
            <person name="Loh J."/>
            <person name="Nouioui I."/>
            <person name="Goodfellow M."/>
        </authorList>
    </citation>
    <scope>NUCLEOTIDE SEQUENCE</scope>
    <source>
        <strain evidence="5">MGRD01-02</strain>
    </source>
</reference>
<evidence type="ECO:0000313" key="5">
    <source>
        <dbReference type="EMBL" id="MBR7830208.1"/>
    </source>
</evidence>
<dbReference type="InterPro" id="IPR003439">
    <property type="entry name" value="ABC_transporter-like_ATP-bd"/>
</dbReference>
<dbReference type="SMART" id="SM00382">
    <property type="entry name" value="AAA"/>
    <property type="match status" value="1"/>
</dbReference>
<dbReference type="GO" id="GO:0005524">
    <property type="term" value="F:ATP binding"/>
    <property type="evidence" value="ECO:0007669"/>
    <property type="project" value="UniProtKB-KW"/>
</dbReference>
<dbReference type="SUPFAM" id="SSF52540">
    <property type="entry name" value="P-loop containing nucleoside triphosphate hydrolases"/>
    <property type="match status" value="1"/>
</dbReference>
<feature type="domain" description="ABC transporter" evidence="4">
    <location>
        <begin position="1"/>
        <end position="221"/>
    </location>
</feature>
<dbReference type="PANTHER" id="PTHR42939:SF1">
    <property type="entry name" value="ABC TRANSPORTER ATP-BINDING PROTEIN ALBC-RELATED"/>
    <property type="match status" value="1"/>
</dbReference>
<sequence length="275" mass="29726">MLLTGVGYRYSRRAPWVLEKVDLDLAPGALIRIGGYNGSGKSTLLRIVAGAHRPGRGRVLDRPARSAYVPGTLPALPFKVQDYLGHLGRIQGLTSGETEARVQAGLERFEAAGYRKHRIGDLSRGTAQKVAIVQALLGEPELLILDEAWTSLDSAGQAELDTVAREMRDAGGIVVYVDHDAQRLAEDATAAYLLRDGALMPASAADFAVAMAVIDFENAPDPWPLPGHPRILADGALRVTILAEHSDRLLRDVLSTYPNTHVRTVRTVEGGREIL</sequence>